<dbReference type="GO" id="GO:0017004">
    <property type="term" value="P:cytochrome complex assembly"/>
    <property type="evidence" value="ECO:0007669"/>
    <property type="project" value="UniProtKB-KW"/>
</dbReference>
<dbReference type="EMBL" id="MVDD01000004">
    <property type="protein sequence ID" value="PKQ63926.1"/>
    <property type="molecule type" value="Genomic_DNA"/>
</dbReference>
<evidence type="ECO:0000256" key="3">
    <source>
        <dbReference type="ARBA" id="ARBA00023157"/>
    </source>
</evidence>
<dbReference type="PANTHER" id="PTHR42852:SF6">
    <property type="entry name" value="THIOL:DISULFIDE INTERCHANGE PROTEIN DSBE"/>
    <property type="match status" value="1"/>
</dbReference>
<dbReference type="AlphaFoldDB" id="A0A2N3I0S4"/>
<evidence type="ECO:0000256" key="2">
    <source>
        <dbReference type="ARBA" id="ARBA00022748"/>
    </source>
</evidence>
<dbReference type="InterPro" id="IPR036249">
    <property type="entry name" value="Thioredoxin-like_sf"/>
</dbReference>
<accession>A0A2N3I0S4</accession>
<dbReference type="PROSITE" id="PS51352">
    <property type="entry name" value="THIOREDOXIN_2"/>
    <property type="match status" value="1"/>
</dbReference>
<dbReference type="InterPro" id="IPR050553">
    <property type="entry name" value="Thioredoxin_ResA/DsbE_sf"/>
</dbReference>
<dbReference type="SUPFAM" id="SSF52833">
    <property type="entry name" value="Thioredoxin-like"/>
    <property type="match status" value="1"/>
</dbReference>
<keyword evidence="3" id="KW-1015">Disulfide bond</keyword>
<dbReference type="CDD" id="cd02966">
    <property type="entry name" value="TlpA_like_family"/>
    <property type="match status" value="1"/>
</dbReference>
<dbReference type="PANTHER" id="PTHR42852">
    <property type="entry name" value="THIOL:DISULFIDE INTERCHANGE PROTEIN DSBE"/>
    <property type="match status" value="1"/>
</dbReference>
<dbReference type="InterPro" id="IPR013766">
    <property type="entry name" value="Thioredoxin_domain"/>
</dbReference>
<comment type="subcellular location">
    <subcellularLocation>
        <location evidence="1">Cell envelope</location>
    </subcellularLocation>
</comment>
<protein>
    <recommendedName>
        <fullName evidence="5">Thioredoxin domain-containing protein</fullName>
    </recommendedName>
</protein>
<evidence type="ECO:0000313" key="7">
    <source>
        <dbReference type="Proteomes" id="UP000233535"/>
    </source>
</evidence>
<keyword evidence="4" id="KW-0676">Redox-active center</keyword>
<gene>
    <name evidence="6" type="ORF">BZG02_07905</name>
</gene>
<proteinExistence type="predicted"/>
<evidence type="ECO:0000256" key="1">
    <source>
        <dbReference type="ARBA" id="ARBA00004196"/>
    </source>
</evidence>
<evidence type="ECO:0000313" key="6">
    <source>
        <dbReference type="EMBL" id="PKQ63926.1"/>
    </source>
</evidence>
<dbReference type="Gene3D" id="3.40.30.10">
    <property type="entry name" value="Glutaredoxin"/>
    <property type="match status" value="1"/>
</dbReference>
<sequence length="479" mass="54703">MNHLLVLISMFAVLACGNDNTYVNPVIEGTVTGFDKEISFFGINYGKQVKVDSAGNFRITGDSIGTGMYTLGFTMLDSKKVYLKSGTVLKITIDYPQLIAKNKEAVTISGENIEETELLHELDMNSPIYEYESMADYKKYHYEKVYAKQPDVFLAEQKSKLKETNVLIDRFVENHSTIDMDFIEILKLEKLLSTNFTIGHYHKMIALYMPNEEIDVPANFTNHFAAQIPQDDFEMFKKSTQYKSYLTNKYAAKMYEALSSYERESLDFYKAQVDFLEKCTFPKVIVEDFTNGLRVGYVRSKDEKVKTYLDSMIQIKITDVKTLKIHADFKANEASYKDGDLSPQFTLVDIDGIEVSIADFKGSMVMMDCWATWCAPCIEGLPKFNKLKEKYKGKNIVFLTVSIDDNVKAWKKKVQKNSDDILGGIQLNTSQNENTFKKDFRVQGIPHYILIGADGRIIKRSAPHPGSEELYELINTNLK</sequence>
<dbReference type="Pfam" id="PF08534">
    <property type="entry name" value="Redoxin"/>
    <property type="match status" value="1"/>
</dbReference>
<keyword evidence="7" id="KW-1185">Reference proteome</keyword>
<comment type="caution">
    <text evidence="6">The sequence shown here is derived from an EMBL/GenBank/DDBJ whole genome shotgun (WGS) entry which is preliminary data.</text>
</comment>
<reference evidence="6 7" key="1">
    <citation type="journal article" date="2017" name="Front. Microbiol.">
        <title>Labilibaculum manganireducens gen. nov., sp. nov. and Labilibaculum filiforme sp. nov., Novel Bacteroidetes Isolated from Subsurface Sediments of the Baltic Sea.</title>
        <authorList>
            <person name="Vandieken V."/>
            <person name="Marshall I.P."/>
            <person name="Niemann H."/>
            <person name="Engelen B."/>
            <person name="Cypionka H."/>
        </authorList>
    </citation>
    <scope>NUCLEOTIDE SEQUENCE [LARGE SCALE GENOMIC DNA]</scope>
    <source>
        <strain evidence="6 7">59.16B</strain>
    </source>
</reference>
<evidence type="ECO:0000259" key="5">
    <source>
        <dbReference type="PROSITE" id="PS51352"/>
    </source>
</evidence>
<dbReference type="GO" id="GO:0016491">
    <property type="term" value="F:oxidoreductase activity"/>
    <property type="evidence" value="ECO:0007669"/>
    <property type="project" value="InterPro"/>
</dbReference>
<dbReference type="InterPro" id="IPR013740">
    <property type="entry name" value="Redoxin"/>
</dbReference>
<dbReference type="GO" id="GO:0030313">
    <property type="term" value="C:cell envelope"/>
    <property type="evidence" value="ECO:0007669"/>
    <property type="project" value="UniProtKB-SubCell"/>
</dbReference>
<organism evidence="6 7">
    <name type="scientific">Labilibaculum filiforme</name>
    <dbReference type="NCBI Taxonomy" id="1940526"/>
    <lineage>
        <taxon>Bacteria</taxon>
        <taxon>Pseudomonadati</taxon>
        <taxon>Bacteroidota</taxon>
        <taxon>Bacteroidia</taxon>
        <taxon>Marinilabiliales</taxon>
        <taxon>Marinifilaceae</taxon>
        <taxon>Labilibaculum</taxon>
    </lineage>
</organism>
<feature type="domain" description="Thioredoxin" evidence="5">
    <location>
        <begin position="336"/>
        <end position="479"/>
    </location>
</feature>
<evidence type="ECO:0000256" key="4">
    <source>
        <dbReference type="ARBA" id="ARBA00023284"/>
    </source>
</evidence>
<dbReference type="Proteomes" id="UP000233535">
    <property type="component" value="Unassembled WGS sequence"/>
</dbReference>
<keyword evidence="2" id="KW-0201">Cytochrome c-type biogenesis</keyword>
<name>A0A2N3I0S4_9BACT</name>